<protein>
    <submittedName>
        <fullName evidence="2">Nuclear transport factor 2 family protein</fullName>
    </submittedName>
</protein>
<organism evidence="2 3">
    <name type="scientific">Mesobacillus zeae</name>
    <dbReference type="NCBI Taxonomy" id="1917180"/>
    <lineage>
        <taxon>Bacteria</taxon>
        <taxon>Bacillati</taxon>
        <taxon>Bacillota</taxon>
        <taxon>Bacilli</taxon>
        <taxon>Bacillales</taxon>
        <taxon>Bacillaceae</taxon>
        <taxon>Mesobacillus</taxon>
    </lineage>
</organism>
<accession>A0A398B5V6</accession>
<gene>
    <name evidence="2" type="ORF">D1970_11360</name>
</gene>
<comment type="caution">
    <text evidence="2">The sequence shown here is derived from an EMBL/GenBank/DDBJ whole genome shotgun (WGS) entry which is preliminary data.</text>
</comment>
<evidence type="ECO:0000313" key="3">
    <source>
        <dbReference type="Proteomes" id="UP000265816"/>
    </source>
</evidence>
<sequence>MNPPVVKSVKKRTAERWFQEYFTKGNQDILDELTEEDFVFHSRNGGHSREKMKEFMEWYRSIFHDDEWVMDDLIEQGDKLVVRYTGWMTYKGGGLISLLKTSALWKRESKSFNSLVKKLRSYGAKTAMRQFYLN</sequence>
<keyword evidence="3" id="KW-1185">Reference proteome</keyword>
<dbReference type="InterPro" id="IPR032710">
    <property type="entry name" value="NTF2-like_dom_sf"/>
</dbReference>
<name>A0A398B5V6_9BACI</name>
<dbReference type="OrthoDB" id="118695at2"/>
<reference evidence="2 3" key="1">
    <citation type="submission" date="2018-08" db="EMBL/GenBank/DDBJ databases">
        <title>Bacillus jemisoniae sp. nov., Bacillus chryseoplanitiae sp. nov., Bacillus resnikiae sp. nov., and Bacillus frankliniae sp. nov., isolated from Viking spacecraft and associated surfaces.</title>
        <authorList>
            <person name="Seuylemezian A."/>
            <person name="Vaishampayan P."/>
        </authorList>
    </citation>
    <scope>NUCLEOTIDE SEQUENCE [LARGE SCALE GENOMIC DNA]</scope>
    <source>
        <strain evidence="2 3">JJ-247</strain>
    </source>
</reference>
<proteinExistence type="predicted"/>
<dbReference type="Gene3D" id="3.10.450.50">
    <property type="match status" value="1"/>
</dbReference>
<dbReference type="InterPro" id="IPR037401">
    <property type="entry name" value="SnoaL-like"/>
</dbReference>
<dbReference type="SUPFAM" id="SSF54427">
    <property type="entry name" value="NTF2-like"/>
    <property type="match status" value="1"/>
</dbReference>
<dbReference type="AlphaFoldDB" id="A0A398B5V6"/>
<dbReference type="Pfam" id="PF12680">
    <property type="entry name" value="SnoaL_2"/>
    <property type="match status" value="1"/>
</dbReference>
<feature type="domain" description="SnoaL-like" evidence="1">
    <location>
        <begin position="15"/>
        <end position="90"/>
    </location>
</feature>
<dbReference type="EMBL" id="QWVT01000018">
    <property type="protein sequence ID" value="RID84931.1"/>
    <property type="molecule type" value="Genomic_DNA"/>
</dbReference>
<dbReference type="Proteomes" id="UP000265816">
    <property type="component" value="Unassembled WGS sequence"/>
</dbReference>
<evidence type="ECO:0000313" key="2">
    <source>
        <dbReference type="EMBL" id="RID84931.1"/>
    </source>
</evidence>
<evidence type="ECO:0000259" key="1">
    <source>
        <dbReference type="Pfam" id="PF12680"/>
    </source>
</evidence>